<dbReference type="PANTHER" id="PTHR39163:SF1">
    <property type="entry name" value="FERREDOXIN"/>
    <property type="match status" value="1"/>
</dbReference>
<dbReference type="PATRIC" id="fig|913848.6.peg.1433"/>
<sequence length="82" mass="9309">MYSRVQREECIACGLCQLRAPALFNYDKEGIAYYRPDNNQGTTPIPSDQLAAFKQAYRDCPTGAIKRQNKPFPPENKSTTHL</sequence>
<organism evidence="2 3">
    <name type="scientific">Loigolactobacillus coryniformis subsp. coryniformis KCTC 3167 = DSM 20001</name>
    <dbReference type="NCBI Taxonomy" id="913848"/>
    <lineage>
        <taxon>Bacteria</taxon>
        <taxon>Bacillati</taxon>
        <taxon>Bacillota</taxon>
        <taxon>Bacilli</taxon>
        <taxon>Lactobacillales</taxon>
        <taxon>Lactobacillaceae</taxon>
        <taxon>Loigolactobacillus</taxon>
    </lineage>
</organism>
<reference evidence="2 3" key="1">
    <citation type="journal article" date="2015" name="Genome Announc.">
        <title>Expanding the biotechnology potential of lactobacilli through comparative genomics of 213 strains and associated genera.</title>
        <authorList>
            <person name="Sun Z."/>
            <person name="Harris H.M."/>
            <person name="McCann A."/>
            <person name="Guo C."/>
            <person name="Argimon S."/>
            <person name="Zhang W."/>
            <person name="Yang X."/>
            <person name="Jeffery I.B."/>
            <person name="Cooney J.C."/>
            <person name="Kagawa T.F."/>
            <person name="Liu W."/>
            <person name="Song Y."/>
            <person name="Salvetti E."/>
            <person name="Wrobel A."/>
            <person name="Rasinkangas P."/>
            <person name="Parkhill J."/>
            <person name="Rea M.C."/>
            <person name="O'Sullivan O."/>
            <person name="Ritari J."/>
            <person name="Douillard F.P."/>
            <person name="Paul Ross R."/>
            <person name="Yang R."/>
            <person name="Briner A.E."/>
            <person name="Felis G.E."/>
            <person name="de Vos W.M."/>
            <person name="Barrangou R."/>
            <person name="Klaenhammer T.R."/>
            <person name="Caufield P.W."/>
            <person name="Cui Y."/>
            <person name="Zhang H."/>
            <person name="O'Toole P.W."/>
        </authorList>
    </citation>
    <scope>NUCLEOTIDE SEQUENCE [LARGE SCALE GENOMIC DNA]</scope>
    <source>
        <strain evidence="2 3">DSM 20001</strain>
    </source>
</reference>
<dbReference type="Gene3D" id="3.30.70.20">
    <property type="match status" value="1"/>
</dbReference>
<dbReference type="Proteomes" id="UP000051181">
    <property type="component" value="Unassembled WGS sequence"/>
</dbReference>
<dbReference type="RefSeq" id="WP_010009985.1">
    <property type="nucleotide sequence ID" value="NZ_AZCN01000037.1"/>
</dbReference>
<comment type="caution">
    <text evidence="2">The sequence shown here is derived from an EMBL/GenBank/DDBJ whole genome shotgun (WGS) entry which is preliminary data.</text>
</comment>
<evidence type="ECO:0000313" key="3">
    <source>
        <dbReference type="Proteomes" id="UP000051181"/>
    </source>
</evidence>
<dbReference type="GeneID" id="65917088"/>
<gene>
    <name evidence="2" type="ORF">FD22_GL001395</name>
</gene>
<dbReference type="SUPFAM" id="SSF54862">
    <property type="entry name" value="4Fe-4S ferredoxins"/>
    <property type="match status" value="1"/>
</dbReference>
<name>A0A0R1F2S7_9LACO</name>
<proteinExistence type="predicted"/>
<dbReference type="InterPro" id="IPR052395">
    <property type="entry name" value="ET_Ferredoxin"/>
</dbReference>
<dbReference type="Pfam" id="PF13459">
    <property type="entry name" value="Fer4_15"/>
    <property type="match status" value="1"/>
</dbReference>
<dbReference type="eggNOG" id="COG1141">
    <property type="taxonomic scope" value="Bacteria"/>
</dbReference>
<dbReference type="PANTHER" id="PTHR39163">
    <property type="entry name" value="FERREDOXIN"/>
    <property type="match status" value="1"/>
</dbReference>
<dbReference type="EMBL" id="AZCN01000037">
    <property type="protein sequence ID" value="KRK16086.1"/>
    <property type="molecule type" value="Genomic_DNA"/>
</dbReference>
<evidence type="ECO:0000313" key="2">
    <source>
        <dbReference type="EMBL" id="KRK16086.1"/>
    </source>
</evidence>
<dbReference type="AlphaFoldDB" id="A0A0R1F2S7"/>
<accession>A0A0R1F2S7</accession>
<comment type="cofactor">
    <cofactor evidence="1">
        <name>[4Fe-4S] cluster</name>
        <dbReference type="ChEBI" id="CHEBI:49883"/>
    </cofactor>
</comment>
<protein>
    <submittedName>
        <fullName evidence="2">Ferredoxin</fullName>
    </submittedName>
</protein>
<evidence type="ECO:0000256" key="1">
    <source>
        <dbReference type="ARBA" id="ARBA00001966"/>
    </source>
</evidence>